<dbReference type="AlphaFoldDB" id="A0A9P3GKZ6"/>
<dbReference type="Proteomes" id="UP000703269">
    <property type="component" value="Unassembled WGS sequence"/>
</dbReference>
<comment type="caution">
    <text evidence="1">The sequence shown here is derived from an EMBL/GenBank/DDBJ whole genome shotgun (WGS) entry which is preliminary data.</text>
</comment>
<keyword evidence="2" id="KW-1185">Reference proteome</keyword>
<evidence type="ECO:0000313" key="2">
    <source>
        <dbReference type="Proteomes" id="UP000703269"/>
    </source>
</evidence>
<protein>
    <submittedName>
        <fullName evidence="1">Uncharacterized protein</fullName>
    </submittedName>
</protein>
<accession>A0A9P3GKZ6</accession>
<dbReference type="EMBL" id="BPQB01000069">
    <property type="protein sequence ID" value="GJE97217.1"/>
    <property type="molecule type" value="Genomic_DNA"/>
</dbReference>
<gene>
    <name evidence="1" type="ORF">PsYK624_134300</name>
</gene>
<evidence type="ECO:0000313" key="1">
    <source>
        <dbReference type="EMBL" id="GJE97217.1"/>
    </source>
</evidence>
<sequence length="96" mass="10230">MHTKIGAAAEGGVGGIAGASAGVLSTSSVLGPELERHGRLFPDSALDAGNMEELKKDQAVFLKRFRVMRRWPFIRKSGKRPRIGCERVTALPQAGG</sequence>
<organism evidence="1 2">
    <name type="scientific">Phanerochaete sordida</name>
    <dbReference type="NCBI Taxonomy" id="48140"/>
    <lineage>
        <taxon>Eukaryota</taxon>
        <taxon>Fungi</taxon>
        <taxon>Dikarya</taxon>
        <taxon>Basidiomycota</taxon>
        <taxon>Agaricomycotina</taxon>
        <taxon>Agaricomycetes</taxon>
        <taxon>Polyporales</taxon>
        <taxon>Phanerochaetaceae</taxon>
        <taxon>Phanerochaete</taxon>
    </lineage>
</organism>
<name>A0A9P3GKZ6_9APHY</name>
<proteinExistence type="predicted"/>
<reference evidence="1 2" key="1">
    <citation type="submission" date="2021-08" db="EMBL/GenBank/DDBJ databases">
        <title>Draft Genome Sequence of Phanerochaete sordida strain YK-624.</title>
        <authorList>
            <person name="Mori T."/>
            <person name="Dohra H."/>
            <person name="Suzuki T."/>
            <person name="Kawagishi H."/>
            <person name="Hirai H."/>
        </authorList>
    </citation>
    <scope>NUCLEOTIDE SEQUENCE [LARGE SCALE GENOMIC DNA]</scope>
    <source>
        <strain evidence="1 2">YK-624</strain>
    </source>
</reference>